<organism evidence="14 15">
    <name type="scientific">Hydrogenobacter hydrogenophilus</name>
    <dbReference type="NCBI Taxonomy" id="35835"/>
    <lineage>
        <taxon>Bacteria</taxon>
        <taxon>Pseudomonadati</taxon>
        <taxon>Aquificota</taxon>
        <taxon>Aquificia</taxon>
        <taxon>Aquificales</taxon>
        <taxon>Aquificaceae</taxon>
        <taxon>Hydrogenobacter</taxon>
    </lineage>
</organism>
<feature type="transmembrane region" description="Helical" evidence="12">
    <location>
        <begin position="302"/>
        <end position="328"/>
    </location>
</feature>
<keyword evidence="7 12" id="KW-0472">Membrane</keyword>
<dbReference type="PANTHER" id="PTHR43867">
    <property type="entry name" value="CELLULOSE SYNTHASE CATALYTIC SUBUNIT A [UDP-FORMING]"/>
    <property type="match status" value="1"/>
</dbReference>
<feature type="transmembrane region" description="Helical" evidence="12">
    <location>
        <begin position="179"/>
        <end position="203"/>
    </location>
</feature>
<proteinExistence type="predicted"/>
<evidence type="ECO:0000313" key="14">
    <source>
        <dbReference type="EMBL" id="SNZ13220.1"/>
    </source>
</evidence>
<feature type="domain" description="Glycosyltransferase 2-like" evidence="13">
    <location>
        <begin position="127"/>
        <end position="335"/>
    </location>
</feature>
<gene>
    <name evidence="14" type="ORF">SAMN06265353_0663</name>
</gene>
<reference evidence="15" key="1">
    <citation type="submission" date="2017-09" db="EMBL/GenBank/DDBJ databases">
        <authorList>
            <person name="Varghese N."/>
            <person name="Submissions S."/>
        </authorList>
    </citation>
    <scope>NUCLEOTIDE SEQUENCE [LARGE SCALE GENOMIC DNA]</scope>
    <source>
        <strain evidence="15">DSM 2913</strain>
    </source>
</reference>
<dbReference type="InterPro" id="IPR050321">
    <property type="entry name" value="Glycosyltr_2/OpgH_subfam"/>
</dbReference>
<evidence type="ECO:0000256" key="6">
    <source>
        <dbReference type="ARBA" id="ARBA00022989"/>
    </source>
</evidence>
<evidence type="ECO:0000256" key="7">
    <source>
        <dbReference type="ARBA" id="ARBA00023136"/>
    </source>
</evidence>
<keyword evidence="5" id="KW-0460">Magnesium</keyword>
<keyword evidence="3 14" id="KW-0808">Transferase</keyword>
<name>A0A285NUS5_9AQUI</name>
<dbReference type="RefSeq" id="WP_096601082.1">
    <property type="nucleotide sequence ID" value="NZ_OBEN01000002.1"/>
</dbReference>
<evidence type="ECO:0000256" key="11">
    <source>
        <dbReference type="ARBA" id="ARBA00078564"/>
    </source>
</evidence>
<dbReference type="InterPro" id="IPR001173">
    <property type="entry name" value="Glyco_trans_2-like"/>
</dbReference>
<dbReference type="EMBL" id="OBEN01000002">
    <property type="protein sequence ID" value="SNZ13220.1"/>
    <property type="molecule type" value="Genomic_DNA"/>
</dbReference>
<evidence type="ECO:0000256" key="12">
    <source>
        <dbReference type="SAM" id="Phobius"/>
    </source>
</evidence>
<accession>A0A285NUS5</accession>
<protein>
    <recommendedName>
        <fullName evidence="10">Beta-monoglucosyldiacylglycerol synthase</fullName>
        <ecNumber evidence="9">2.4.1.336</ecNumber>
    </recommendedName>
    <alternativeName>
        <fullName evidence="11">UDP-glucose:1,2-diacylglycerol 3-beta-D-glucosyltransferase</fullName>
    </alternativeName>
</protein>
<keyword evidence="2" id="KW-0328">Glycosyltransferase</keyword>
<evidence type="ECO:0000256" key="1">
    <source>
        <dbReference type="ARBA" id="ARBA00004141"/>
    </source>
</evidence>
<keyword evidence="15" id="KW-1185">Reference proteome</keyword>
<dbReference type="EC" id="2.4.1.336" evidence="9"/>
<dbReference type="FunFam" id="3.90.550.10:FF:000164">
    <property type="entry name" value="Beta-(1-3)-glucosyl transferase"/>
    <property type="match status" value="1"/>
</dbReference>
<feature type="transmembrane region" description="Helical" evidence="12">
    <location>
        <begin position="416"/>
        <end position="435"/>
    </location>
</feature>
<sequence>MDWIFFILGLMPYLLEMYFLRYALMYKKPEPKKLIDEPFVSIHVPIHKEPPDVVISTLESLKKQEYKNYEVLVLVNNTPENALRKPIKDYCEKEGRIFKYHYIETAGYKGGTLNKAMSLSHPKTEIIGVVDSDYRVCSDFIRKGVSYFNDEIAIVQFPQDYRDFPKTLFYKAMYLSYRYFFAVIMRMCHVLSAVAFMGTVGFIRKKSIKETGEWSEQIITEDSEMGLRMNLKGFKGVYVDESVGKGLMPFTWFSCRKQRFRWAYGNAQTLLKHFTALIFTKKLNFKQKVAFFIQNTVWHTPLIYSLIFTYAGGLLSFLGAGLLTGFLVSRLYSFMWIFRKIDGLTFSESVLALVFYFSLFFPMSYAPIRVLVPIDISFYRTPKSREREKALYIGEILLFFLTFAELLICIIEKRWIGVYVCLLSILLFLCFLWVYKQSKVSTLP</sequence>
<evidence type="ECO:0000256" key="9">
    <source>
        <dbReference type="ARBA" id="ARBA00066964"/>
    </source>
</evidence>
<dbReference type="InterPro" id="IPR029044">
    <property type="entry name" value="Nucleotide-diphossugar_trans"/>
</dbReference>
<evidence type="ECO:0000313" key="15">
    <source>
        <dbReference type="Proteomes" id="UP000218627"/>
    </source>
</evidence>
<feature type="transmembrane region" description="Helical" evidence="12">
    <location>
        <begin position="349"/>
        <end position="370"/>
    </location>
</feature>
<evidence type="ECO:0000256" key="10">
    <source>
        <dbReference type="ARBA" id="ARBA00068721"/>
    </source>
</evidence>
<evidence type="ECO:0000256" key="8">
    <source>
        <dbReference type="ARBA" id="ARBA00053004"/>
    </source>
</evidence>
<comment type="subcellular location">
    <subcellularLocation>
        <location evidence="1">Membrane</location>
        <topology evidence="1">Multi-pass membrane protein</topology>
    </subcellularLocation>
</comment>
<feature type="transmembrane region" description="Helical" evidence="12">
    <location>
        <begin position="6"/>
        <end position="24"/>
    </location>
</feature>
<dbReference type="GO" id="GO:0005886">
    <property type="term" value="C:plasma membrane"/>
    <property type="evidence" value="ECO:0007669"/>
    <property type="project" value="TreeGrafter"/>
</dbReference>
<dbReference type="Gene3D" id="3.90.550.10">
    <property type="entry name" value="Spore Coat Polysaccharide Biosynthesis Protein SpsA, Chain A"/>
    <property type="match status" value="1"/>
</dbReference>
<dbReference type="GO" id="GO:0016758">
    <property type="term" value="F:hexosyltransferase activity"/>
    <property type="evidence" value="ECO:0007669"/>
    <property type="project" value="TreeGrafter"/>
</dbReference>
<evidence type="ECO:0000259" key="13">
    <source>
        <dbReference type="Pfam" id="PF13632"/>
    </source>
</evidence>
<dbReference type="SUPFAM" id="SSF53448">
    <property type="entry name" value="Nucleotide-diphospho-sugar transferases"/>
    <property type="match status" value="1"/>
</dbReference>
<dbReference type="OrthoDB" id="12233at2"/>
<evidence type="ECO:0000256" key="3">
    <source>
        <dbReference type="ARBA" id="ARBA00022679"/>
    </source>
</evidence>
<dbReference type="PANTHER" id="PTHR43867:SF4">
    <property type="entry name" value="BETA-(1-3)-GLUCOSYL TRANSFERASE"/>
    <property type="match status" value="1"/>
</dbReference>
<comment type="catalytic activity">
    <reaction evidence="8">
        <text>a 1,2-diacyl-sn-glycerol + UDP-alpha-D-glucose = a 1,2-diacyl-3-O-(beta-D-glucopyranosyl)-sn-glycerol + UDP + H(+)</text>
        <dbReference type="Rhea" id="RHEA:17285"/>
        <dbReference type="ChEBI" id="CHEBI:15378"/>
        <dbReference type="ChEBI" id="CHEBI:17815"/>
        <dbReference type="ChEBI" id="CHEBI:58223"/>
        <dbReference type="ChEBI" id="CHEBI:58885"/>
        <dbReference type="ChEBI" id="CHEBI:75799"/>
        <dbReference type="EC" id="2.4.1.336"/>
    </reaction>
</comment>
<evidence type="ECO:0000256" key="4">
    <source>
        <dbReference type="ARBA" id="ARBA00022692"/>
    </source>
</evidence>
<dbReference type="Pfam" id="PF13632">
    <property type="entry name" value="Glyco_trans_2_3"/>
    <property type="match status" value="1"/>
</dbReference>
<keyword evidence="4 12" id="KW-0812">Transmembrane</keyword>
<evidence type="ECO:0000256" key="2">
    <source>
        <dbReference type="ARBA" id="ARBA00022676"/>
    </source>
</evidence>
<dbReference type="AlphaFoldDB" id="A0A285NUS5"/>
<evidence type="ECO:0000256" key="5">
    <source>
        <dbReference type="ARBA" id="ARBA00022842"/>
    </source>
</evidence>
<dbReference type="Proteomes" id="UP000218627">
    <property type="component" value="Unassembled WGS sequence"/>
</dbReference>
<feature type="transmembrane region" description="Helical" evidence="12">
    <location>
        <begin position="390"/>
        <end position="409"/>
    </location>
</feature>
<keyword evidence="6 12" id="KW-1133">Transmembrane helix</keyword>